<name>A0A173SCG4_ANAHA</name>
<proteinExistence type="predicted"/>
<organism evidence="1 2">
    <name type="scientific">Anaerostipes hadrus</name>
    <dbReference type="NCBI Taxonomy" id="649756"/>
    <lineage>
        <taxon>Bacteria</taxon>
        <taxon>Bacillati</taxon>
        <taxon>Bacillota</taxon>
        <taxon>Clostridia</taxon>
        <taxon>Lachnospirales</taxon>
        <taxon>Lachnospiraceae</taxon>
        <taxon>Anaerostipes</taxon>
    </lineage>
</organism>
<protein>
    <submittedName>
        <fullName evidence="1">Uncharacterized protein</fullName>
    </submittedName>
</protein>
<evidence type="ECO:0000313" key="2">
    <source>
        <dbReference type="Proteomes" id="UP000095553"/>
    </source>
</evidence>
<dbReference type="RefSeq" id="WP_055072577.1">
    <property type="nucleotide sequence ID" value="NZ_CYXY01000005.1"/>
</dbReference>
<reference evidence="1 2" key="1">
    <citation type="submission" date="2015-09" db="EMBL/GenBank/DDBJ databases">
        <authorList>
            <consortium name="Pathogen Informatics"/>
        </authorList>
    </citation>
    <scope>NUCLEOTIDE SEQUENCE [LARGE SCALE GENOMIC DNA]</scope>
    <source>
        <strain evidence="1 2">2789STDY5834959</strain>
    </source>
</reference>
<dbReference type="AlphaFoldDB" id="A0A173SCG4"/>
<dbReference type="EMBL" id="CYXY01000005">
    <property type="protein sequence ID" value="CUM87409.1"/>
    <property type="molecule type" value="Genomic_DNA"/>
</dbReference>
<accession>A0A173SCG4</accession>
<sequence length="162" mass="18922">MTPIVLLECLEEFVKEKTKDIILQVRTAPGEEDNKERAAYIYKMQLPREKDKTQKIPYILLQVLNGSDDQEKNEPEKSTCKIRMVFATYSEDGGQGSYDVLNLILRVRSELEKVGIIGGKFTLQKPLEYIIYPDSPYPYYIGEMVTNWSMPTIKREVEQYWQ</sequence>
<gene>
    <name evidence="1" type="ORF">ERS852571_01093</name>
</gene>
<dbReference type="Proteomes" id="UP000095553">
    <property type="component" value="Unassembled WGS sequence"/>
</dbReference>
<evidence type="ECO:0000313" key="1">
    <source>
        <dbReference type="EMBL" id="CUM87409.1"/>
    </source>
</evidence>